<dbReference type="AlphaFoldDB" id="A0A2S2NTS3"/>
<name>A0A2S2NTS3_SCHGA</name>
<protein>
    <recommendedName>
        <fullName evidence="1">HAT C-terminal dimerisation domain-containing protein</fullName>
    </recommendedName>
</protein>
<dbReference type="EMBL" id="GGMR01007527">
    <property type="protein sequence ID" value="MBY20146.1"/>
    <property type="molecule type" value="Transcribed_RNA"/>
</dbReference>
<feature type="domain" description="HAT C-terminal dimerisation" evidence="1">
    <location>
        <begin position="241"/>
        <end position="294"/>
    </location>
</feature>
<dbReference type="Pfam" id="PF05699">
    <property type="entry name" value="Dimer_Tnp_hAT"/>
    <property type="match status" value="1"/>
</dbReference>
<evidence type="ECO:0000313" key="2">
    <source>
        <dbReference type="EMBL" id="MBY20146.1"/>
    </source>
</evidence>
<dbReference type="GO" id="GO:0046983">
    <property type="term" value="F:protein dimerization activity"/>
    <property type="evidence" value="ECO:0007669"/>
    <property type="project" value="InterPro"/>
</dbReference>
<gene>
    <name evidence="2" type="ORF">g.13251</name>
</gene>
<dbReference type="PANTHER" id="PTHR45749">
    <property type="match status" value="1"/>
</dbReference>
<organism evidence="2">
    <name type="scientific">Schizaphis graminum</name>
    <name type="common">Green bug aphid</name>
    <dbReference type="NCBI Taxonomy" id="13262"/>
    <lineage>
        <taxon>Eukaryota</taxon>
        <taxon>Metazoa</taxon>
        <taxon>Ecdysozoa</taxon>
        <taxon>Arthropoda</taxon>
        <taxon>Hexapoda</taxon>
        <taxon>Insecta</taxon>
        <taxon>Pterygota</taxon>
        <taxon>Neoptera</taxon>
        <taxon>Paraneoptera</taxon>
        <taxon>Hemiptera</taxon>
        <taxon>Sternorrhyncha</taxon>
        <taxon>Aphidomorpha</taxon>
        <taxon>Aphidoidea</taxon>
        <taxon>Aphididae</taxon>
        <taxon>Aphidini</taxon>
        <taxon>Schizaphis</taxon>
    </lineage>
</organism>
<dbReference type="PANTHER" id="PTHR45749:SF21">
    <property type="entry name" value="DUF4371 DOMAIN-CONTAINING PROTEIN"/>
    <property type="match status" value="1"/>
</dbReference>
<dbReference type="InterPro" id="IPR008906">
    <property type="entry name" value="HATC_C_dom"/>
</dbReference>
<proteinExistence type="predicted"/>
<reference evidence="2" key="1">
    <citation type="submission" date="2018-04" db="EMBL/GenBank/DDBJ databases">
        <title>Transcriptome of Schizaphis graminum biotype I.</title>
        <authorList>
            <person name="Scully E.D."/>
            <person name="Geib S.M."/>
            <person name="Palmer N.A."/>
            <person name="Koch K."/>
            <person name="Bradshaw J."/>
            <person name="Heng-Moss T."/>
            <person name="Sarath G."/>
        </authorList>
    </citation>
    <scope>NUCLEOTIDE SEQUENCE</scope>
</reference>
<sequence>MMFLQIFKITTPLSDYLQTQNLDFVQAYNQISCTYTSLIEVKANFDDIMKAAKCFVNYFKSKIENHEDQIEIEIEEELPIRRKKTIKRMSGELALDEYIIDEIDRFRVTKFNYTLDTILKSVETRFLLHKELYLELECFYPRRFKDIRENGVPSNALKKICQLLPDIDRDKLKDELVSFATSWPLISKADLHNAYDNLDEINIEDEWTDVYFDKPQKCNKDETCNICLKCSLRILTEFNMYSIQYKELYIVYKYLLTLPLTQVTCERSFSKLKLLKTRLRSTTAQENLECLFLMQCERDILNQVDGNHIIDKMCSSSQEMNRLLSL</sequence>
<evidence type="ECO:0000259" key="1">
    <source>
        <dbReference type="Pfam" id="PF05699"/>
    </source>
</evidence>
<accession>A0A2S2NTS3</accession>